<reference evidence="2 3" key="1">
    <citation type="submission" date="2021-06" db="EMBL/GenBank/DDBJ databases">
        <authorList>
            <person name="Palmer J.M."/>
        </authorList>
    </citation>
    <scope>NUCLEOTIDE SEQUENCE [LARGE SCALE GENOMIC DNA]</scope>
    <source>
        <strain evidence="3">if_2019</strain>
        <tissue evidence="2">Muscle</tissue>
    </source>
</reference>
<proteinExistence type="predicted"/>
<evidence type="ECO:0000256" key="1">
    <source>
        <dbReference type="SAM" id="MobiDB-lite"/>
    </source>
</evidence>
<feature type="region of interest" description="Disordered" evidence="1">
    <location>
        <begin position="24"/>
        <end position="74"/>
    </location>
</feature>
<comment type="caution">
    <text evidence="2">The sequence shown here is derived from an EMBL/GenBank/DDBJ whole genome shotgun (WGS) entry which is preliminary data.</text>
</comment>
<evidence type="ECO:0000313" key="2">
    <source>
        <dbReference type="EMBL" id="MEQ2256005.1"/>
    </source>
</evidence>
<accession>A0ABV0VFF2</accession>
<feature type="compositionally biased region" description="Basic and acidic residues" evidence="1">
    <location>
        <begin position="29"/>
        <end position="38"/>
    </location>
</feature>
<protein>
    <submittedName>
        <fullName evidence="2">Uncharacterized protein</fullName>
    </submittedName>
</protein>
<organism evidence="2 3">
    <name type="scientific">Ilyodon furcidens</name>
    <name type="common">goldbreast splitfin</name>
    <dbReference type="NCBI Taxonomy" id="33524"/>
    <lineage>
        <taxon>Eukaryota</taxon>
        <taxon>Metazoa</taxon>
        <taxon>Chordata</taxon>
        <taxon>Craniata</taxon>
        <taxon>Vertebrata</taxon>
        <taxon>Euteleostomi</taxon>
        <taxon>Actinopterygii</taxon>
        <taxon>Neopterygii</taxon>
        <taxon>Teleostei</taxon>
        <taxon>Neoteleostei</taxon>
        <taxon>Acanthomorphata</taxon>
        <taxon>Ovalentaria</taxon>
        <taxon>Atherinomorphae</taxon>
        <taxon>Cyprinodontiformes</taxon>
        <taxon>Goodeidae</taxon>
        <taxon>Ilyodon</taxon>
    </lineage>
</organism>
<keyword evidence="3" id="KW-1185">Reference proteome</keyword>
<dbReference type="EMBL" id="JAHRIQ010106260">
    <property type="protein sequence ID" value="MEQ2256005.1"/>
    <property type="molecule type" value="Genomic_DNA"/>
</dbReference>
<dbReference type="Proteomes" id="UP001482620">
    <property type="component" value="Unassembled WGS sequence"/>
</dbReference>
<name>A0ABV0VFF2_9TELE</name>
<sequence>MNWQKTTARNPTWQYLLCRSPSLRTTQTDNRHSIKPQEHTWSTTEQHRGDNNSFAMSQWTEQQGWPVGGGEVGL</sequence>
<gene>
    <name evidence="2" type="ORF">ILYODFUR_019737</name>
</gene>
<feature type="compositionally biased region" description="Polar residues" evidence="1">
    <location>
        <begin position="51"/>
        <end position="63"/>
    </location>
</feature>
<evidence type="ECO:0000313" key="3">
    <source>
        <dbReference type="Proteomes" id="UP001482620"/>
    </source>
</evidence>